<feature type="compositionally biased region" description="Polar residues" evidence="1">
    <location>
        <begin position="392"/>
        <end position="403"/>
    </location>
</feature>
<sequence>MNEINTNEQQTATQVVRKKSAKKKVLGAAAILCALGLLGGTFAWFSKTESKDNVFSTDTFNTSLVDIYNPVPVTPGAEISKQVGAVNNGQSKVVVRIKLTEKLQTLVGDDTNGPTITKSASATAGANQVPVYYSESAWKSLAEGYTEATALSKDTLHVFTQEITNKDGKNIGTGYLAYNETKDGKQVVDYTPAKEDGQDAQVTYEFYTQNTAAAPTTVSYDSATKKITNIDSHVNLALDTDDWTYQDGYFYYNKVLTPGQRTPNLLSEVKFDNDLGNAFEGATYTLTPTLEVTQANEEAVKDIFKVAPTFNTDGTVTYAQATANEDKAANQAVAPTQENTNQVADNQNADASAQTDTKAEDKNDQSAAVQDAQDTAAADKNAAADNNNAQQTNTESVKATTDK</sequence>
<dbReference type="RefSeq" id="WP_275846069.1">
    <property type="nucleotide sequence ID" value="NZ_CP135996.1"/>
</dbReference>
<feature type="compositionally biased region" description="Polar residues" evidence="1">
    <location>
        <begin position="333"/>
        <end position="356"/>
    </location>
</feature>
<dbReference type="KEGG" id="carl:PXC00_06530"/>
<name>A0AA97DDF2_9FIRM</name>
<keyword evidence="2" id="KW-1133">Transmembrane helix</keyword>
<keyword evidence="4" id="KW-1185">Reference proteome</keyword>
<feature type="transmembrane region" description="Helical" evidence="2">
    <location>
        <begin position="25"/>
        <end position="45"/>
    </location>
</feature>
<evidence type="ECO:0000256" key="1">
    <source>
        <dbReference type="SAM" id="MobiDB-lite"/>
    </source>
</evidence>
<feature type="compositionally biased region" description="Low complexity" evidence="1">
    <location>
        <begin position="365"/>
        <end position="391"/>
    </location>
</feature>
<dbReference type="AlphaFoldDB" id="A0AA97DDF2"/>
<protein>
    <submittedName>
        <fullName evidence="3">BsaA family SipW-dependent biofilm matrix protein</fullName>
    </submittedName>
</protein>
<keyword evidence="2" id="KW-0812">Transmembrane</keyword>
<evidence type="ECO:0000313" key="3">
    <source>
        <dbReference type="EMBL" id="WOC33517.1"/>
    </source>
</evidence>
<dbReference type="EMBL" id="CP135996">
    <property type="protein sequence ID" value="WOC33517.1"/>
    <property type="molecule type" value="Genomic_DNA"/>
</dbReference>
<gene>
    <name evidence="3" type="ORF">PXC00_06530</name>
</gene>
<keyword evidence="2" id="KW-0472">Membrane</keyword>
<dbReference type="InterPro" id="IPR022121">
    <property type="entry name" value="Peptidase_M73_camelysin"/>
</dbReference>
<dbReference type="NCBIfam" id="TIGR04090">
    <property type="entry name" value="exp_by_SipW_IV"/>
    <property type="match status" value="1"/>
</dbReference>
<dbReference type="Proteomes" id="UP001300604">
    <property type="component" value="Chromosome"/>
</dbReference>
<dbReference type="NCBIfam" id="TIGR04088">
    <property type="entry name" value="cognate_SipW"/>
    <property type="match status" value="1"/>
</dbReference>
<reference evidence="3" key="2">
    <citation type="submission" date="2024-06" db="EMBL/GenBank/DDBJ databases">
        <title>Caproicibacterium argilliputei sp. nov, a novel caproic acid producing anaerobic bacterium isolated from pit mud.</title>
        <authorList>
            <person name="Xia S."/>
        </authorList>
    </citation>
    <scope>NUCLEOTIDE SEQUENCE</scope>
    <source>
        <strain evidence="3">ZCY20-5</strain>
    </source>
</reference>
<reference evidence="3" key="1">
    <citation type="submission" date="2023-09" db="EMBL/GenBank/DDBJ databases">
        <authorList>
            <person name="Zeng C."/>
        </authorList>
    </citation>
    <scope>NUCLEOTIDE SEQUENCE</scope>
    <source>
        <strain evidence="3">ZCY20-5</strain>
    </source>
</reference>
<accession>A0AA97DDF2</accession>
<dbReference type="InterPro" id="IPR023833">
    <property type="entry name" value="Signal_pept_SipW-depend-type"/>
</dbReference>
<proteinExistence type="predicted"/>
<evidence type="ECO:0000256" key="2">
    <source>
        <dbReference type="SAM" id="Phobius"/>
    </source>
</evidence>
<feature type="region of interest" description="Disordered" evidence="1">
    <location>
        <begin position="327"/>
        <end position="403"/>
    </location>
</feature>
<dbReference type="Pfam" id="PF12389">
    <property type="entry name" value="Peptidase_M73"/>
    <property type="match status" value="1"/>
</dbReference>
<evidence type="ECO:0000313" key="4">
    <source>
        <dbReference type="Proteomes" id="UP001300604"/>
    </source>
</evidence>
<dbReference type="InterPro" id="IPR024008">
    <property type="entry name" value="BsaA"/>
</dbReference>
<organism evidence="3 4">
    <name type="scientific">Caproicibacterium argilliputei</name>
    <dbReference type="NCBI Taxonomy" id="3030016"/>
    <lineage>
        <taxon>Bacteria</taxon>
        <taxon>Bacillati</taxon>
        <taxon>Bacillota</taxon>
        <taxon>Clostridia</taxon>
        <taxon>Eubacteriales</taxon>
        <taxon>Oscillospiraceae</taxon>
        <taxon>Caproicibacterium</taxon>
    </lineage>
</organism>